<feature type="domain" description="EamA" evidence="7">
    <location>
        <begin position="151"/>
        <end position="288"/>
    </location>
</feature>
<dbReference type="KEGG" id="kmn:HW532_21410"/>
<feature type="transmembrane region" description="Helical" evidence="6">
    <location>
        <begin position="272"/>
        <end position="291"/>
    </location>
</feature>
<proteinExistence type="inferred from homology"/>
<feature type="transmembrane region" description="Helical" evidence="6">
    <location>
        <begin position="37"/>
        <end position="54"/>
    </location>
</feature>
<feature type="transmembrane region" description="Helical" evidence="6">
    <location>
        <begin position="182"/>
        <end position="204"/>
    </location>
</feature>
<dbReference type="InterPro" id="IPR000620">
    <property type="entry name" value="EamA_dom"/>
</dbReference>
<comment type="similarity">
    <text evidence="2">Belongs to the EamA transporter family.</text>
</comment>
<dbReference type="Pfam" id="PF00892">
    <property type="entry name" value="EamA"/>
    <property type="match status" value="2"/>
</dbReference>
<feature type="domain" description="EamA" evidence="7">
    <location>
        <begin position="4"/>
        <end position="136"/>
    </location>
</feature>
<feature type="transmembrane region" description="Helical" evidence="6">
    <location>
        <begin position="92"/>
        <end position="113"/>
    </location>
</feature>
<organism evidence="8 9">
    <name type="scientific">Kaustia mangrovi</name>
    <dbReference type="NCBI Taxonomy" id="2593653"/>
    <lineage>
        <taxon>Bacteria</taxon>
        <taxon>Pseudomonadati</taxon>
        <taxon>Pseudomonadota</taxon>
        <taxon>Alphaproteobacteria</taxon>
        <taxon>Hyphomicrobiales</taxon>
        <taxon>Parvibaculaceae</taxon>
        <taxon>Kaustia</taxon>
    </lineage>
</organism>
<dbReference type="InterPro" id="IPR037185">
    <property type="entry name" value="EmrE-like"/>
</dbReference>
<evidence type="ECO:0000256" key="5">
    <source>
        <dbReference type="ARBA" id="ARBA00023136"/>
    </source>
</evidence>
<feature type="transmembrane region" description="Helical" evidence="6">
    <location>
        <begin position="247"/>
        <end position="266"/>
    </location>
</feature>
<evidence type="ECO:0000313" key="9">
    <source>
        <dbReference type="Proteomes" id="UP000593594"/>
    </source>
</evidence>
<dbReference type="EMBL" id="CP058214">
    <property type="protein sequence ID" value="QPC45026.1"/>
    <property type="molecule type" value="Genomic_DNA"/>
</dbReference>
<accession>A0A7S8C833</accession>
<keyword evidence="3 6" id="KW-0812">Transmembrane</keyword>
<dbReference type="PANTHER" id="PTHR32322:SF2">
    <property type="entry name" value="EAMA DOMAIN-CONTAINING PROTEIN"/>
    <property type="match status" value="1"/>
</dbReference>
<evidence type="ECO:0000256" key="3">
    <source>
        <dbReference type="ARBA" id="ARBA00022692"/>
    </source>
</evidence>
<feature type="transmembrane region" description="Helical" evidence="6">
    <location>
        <begin position="149"/>
        <end position="170"/>
    </location>
</feature>
<keyword evidence="5 6" id="KW-0472">Membrane</keyword>
<dbReference type="SUPFAM" id="SSF103481">
    <property type="entry name" value="Multidrug resistance efflux transporter EmrE"/>
    <property type="match status" value="2"/>
</dbReference>
<evidence type="ECO:0000256" key="4">
    <source>
        <dbReference type="ARBA" id="ARBA00022989"/>
    </source>
</evidence>
<evidence type="ECO:0000313" key="8">
    <source>
        <dbReference type="EMBL" id="QPC45026.1"/>
    </source>
</evidence>
<name>A0A7S8C833_9HYPH</name>
<protein>
    <submittedName>
        <fullName evidence="8">DMT family transporter</fullName>
    </submittedName>
</protein>
<keyword evidence="9" id="KW-1185">Reference proteome</keyword>
<keyword evidence="4 6" id="KW-1133">Transmembrane helix</keyword>
<dbReference type="PANTHER" id="PTHR32322">
    <property type="entry name" value="INNER MEMBRANE TRANSPORTER"/>
    <property type="match status" value="1"/>
</dbReference>
<dbReference type="Proteomes" id="UP000593594">
    <property type="component" value="Chromosome"/>
</dbReference>
<feature type="transmembrane region" description="Helical" evidence="6">
    <location>
        <begin position="120"/>
        <end position="137"/>
    </location>
</feature>
<evidence type="ECO:0000256" key="1">
    <source>
        <dbReference type="ARBA" id="ARBA00004141"/>
    </source>
</evidence>
<feature type="transmembrane region" description="Helical" evidence="6">
    <location>
        <begin position="66"/>
        <end position="86"/>
    </location>
</feature>
<feature type="transmembrane region" description="Helical" evidence="6">
    <location>
        <begin position="216"/>
        <end position="235"/>
    </location>
</feature>
<dbReference type="AlphaFoldDB" id="A0A7S8C833"/>
<reference evidence="8 9" key="1">
    <citation type="submission" date="2020-06" db="EMBL/GenBank/DDBJ databases">
        <title>Genome sequence of 2 isolates from Red Sea Mangroves.</title>
        <authorList>
            <person name="Sefrji F."/>
            <person name="Michoud G."/>
            <person name="Merlino G."/>
            <person name="Daffonchio D."/>
        </authorList>
    </citation>
    <scope>NUCLEOTIDE SEQUENCE [LARGE SCALE GENOMIC DNA]</scope>
    <source>
        <strain evidence="8 9">R1DC25</strain>
    </source>
</reference>
<dbReference type="GO" id="GO:0016020">
    <property type="term" value="C:membrane"/>
    <property type="evidence" value="ECO:0007669"/>
    <property type="project" value="UniProtKB-SubCell"/>
</dbReference>
<comment type="subcellular location">
    <subcellularLocation>
        <location evidence="1">Membrane</location>
        <topology evidence="1">Multi-pass membrane protein</topology>
    </subcellularLocation>
</comment>
<evidence type="ECO:0000256" key="2">
    <source>
        <dbReference type="ARBA" id="ARBA00007362"/>
    </source>
</evidence>
<dbReference type="InterPro" id="IPR050638">
    <property type="entry name" value="AA-Vitamin_Transporters"/>
</dbReference>
<evidence type="ECO:0000259" key="7">
    <source>
        <dbReference type="Pfam" id="PF00892"/>
    </source>
</evidence>
<dbReference type="RefSeq" id="WP_213162399.1">
    <property type="nucleotide sequence ID" value="NZ_CP058214.1"/>
</dbReference>
<gene>
    <name evidence="8" type="ORF">HW532_21410</name>
</gene>
<evidence type="ECO:0000256" key="6">
    <source>
        <dbReference type="SAM" id="Phobius"/>
    </source>
</evidence>
<sequence length="309" mass="33994">MRFYIFLALAPLFWASNWVVGRGLHEIVPPVGLNFARWTVAFLVIAPWGVPRVVRAWPVVKQNWKVLGVLGLLGAGLFQTMIYLGLNFTTVINAVVINSTLSFFMLIISWLMLREPMTRLQIVGVLISFVGILVIVGRGDPAFVLDMHFGLGDLLILCAMPLWALYSVILKRWPPSLPAFETLTVISGIGFLVMLVLYTGDAVLFGRHLPLDDGRIWAAIAYVGIVPTIAAFFCWNEGIRGLGPNMASFLYPLMPVYGMVLAIIFLGEALHAYQVAALAIILVGVYLCTAFQPKRAGAARAPAPSRSRH</sequence>